<dbReference type="Gene3D" id="2.170.130.10">
    <property type="entry name" value="TonB-dependent receptor, plug domain"/>
    <property type="match status" value="1"/>
</dbReference>
<dbReference type="InterPro" id="IPR008969">
    <property type="entry name" value="CarboxyPept-like_regulatory"/>
</dbReference>
<dbReference type="PROSITE" id="PS52016">
    <property type="entry name" value="TONB_DEPENDENT_REC_3"/>
    <property type="match status" value="1"/>
</dbReference>
<evidence type="ECO:0000259" key="10">
    <source>
        <dbReference type="Pfam" id="PF07715"/>
    </source>
</evidence>
<evidence type="ECO:0000256" key="7">
    <source>
        <dbReference type="ARBA" id="ARBA00023237"/>
    </source>
</evidence>
<evidence type="ECO:0000256" key="6">
    <source>
        <dbReference type="ARBA" id="ARBA00023136"/>
    </source>
</evidence>
<evidence type="ECO:0000256" key="5">
    <source>
        <dbReference type="ARBA" id="ARBA00022729"/>
    </source>
</evidence>
<keyword evidence="12" id="KW-1185">Reference proteome</keyword>
<sequence length="1055" mass="118391">MRRWFQRLLTLALTGFLLPGVVWAQEAIIQGRVTDERGEPLPGANVSITELTIGSATDIDGNYSFTVPADLVRGQTVTLVARFVGYKPAEQQFELTPGRHTFDFTLEPDLLRLEEVVVTGVAAETPRKKLSFTVDRVDTEKLQQVIAPDPGTALQAKVAAAVVVRPTGEPGRDPSIRLRSATAIRGDQEPLIIVDGVIMEGSLADLNADDIESIEVIKDAAAASIWGSRAANGVIRIFTKRGTNVAAGRTQVTIRNDFGISSPYRFIDMAESHPYLVAEVNGKLRFVDQDGNPLSPGDNPVLDPDGIADNPWPCIEQPVKQPDGTITEELYCNISDPQRDFFTSNPTFNNYISVAQNTQKTNFMASFSNTREGGILREVTGYTRQNFRINLDHRVLNNLDFSASMMYGQSERDDVVEGPGSPFYGLLFMPPNVNLEAPNEEDGSKYNWDAAWVYGLSLELNPLYELANRDRKRRVVRQLASFKTNWRPFRWLMLEGLVGLDRQQTYWKDLFPRGYLSDNPADFKGRLYRFNQDNRAINTSLTALLSYSFGDLNTKLKLSYLYEDERTEQFSVTGREFAVSGVEDLGATVGDKTIDSYIADIRSENYFAILTFDFKDRYIGDVMIRRDGSSLFGPDARWATYYRASVAWRLGEEPFFNVPGINEFRLRASIGTAGLRPGFSAQYETFSIVSGNPVKNTLGNRLLRPAKSTAIEYGVNIDFLDRYSFQASYALNKTEDQILLVPLPAATGYRFQWRNAGTLEGNTFEMQLNTILAQRDDFSWTLDITFDRTRQKITELFVPPYRTGFYYIAPNETFGIIYGEYFARSLDDIAPMLDPGAATPYAGMSLDDFMVNEDGFVVLKSAYGTPDEKPIKVLDPASGNPVLRKIGDSNPDFNMGFATNLRYKNFNLYALVQWQKGGDVYNNTRQWVLRELRGGDVDQRGKKVKKPWGYYATLYNVNATNNYFVEDGGFVKLREVSLTYTLGRRALAAFMPSLQQLRVGVTGRNLLTFTGYKGYDPESARNVDVNGTADPTVFGGDSYGYPLFRSFTFTVQLVF</sequence>
<evidence type="ECO:0000313" key="11">
    <source>
        <dbReference type="EMBL" id="SHK90321.1"/>
    </source>
</evidence>
<name>A0A1M6W9B7_9BACT</name>
<dbReference type="NCBIfam" id="TIGR04056">
    <property type="entry name" value="OMP_RagA_SusC"/>
    <property type="match status" value="1"/>
</dbReference>
<dbReference type="Gene3D" id="2.60.40.1120">
    <property type="entry name" value="Carboxypeptidase-like, regulatory domain"/>
    <property type="match status" value="1"/>
</dbReference>
<proteinExistence type="inferred from homology"/>
<keyword evidence="6 8" id="KW-0472">Membrane</keyword>
<organism evidence="11 12">
    <name type="scientific">Rhodothermus profundi</name>
    <dbReference type="NCBI Taxonomy" id="633813"/>
    <lineage>
        <taxon>Bacteria</taxon>
        <taxon>Pseudomonadati</taxon>
        <taxon>Rhodothermota</taxon>
        <taxon>Rhodothermia</taxon>
        <taxon>Rhodothermales</taxon>
        <taxon>Rhodothermaceae</taxon>
        <taxon>Rhodothermus</taxon>
    </lineage>
</organism>
<evidence type="ECO:0000256" key="4">
    <source>
        <dbReference type="ARBA" id="ARBA00022692"/>
    </source>
</evidence>
<evidence type="ECO:0000256" key="3">
    <source>
        <dbReference type="ARBA" id="ARBA00022452"/>
    </source>
</evidence>
<dbReference type="SUPFAM" id="SSF56935">
    <property type="entry name" value="Porins"/>
    <property type="match status" value="1"/>
</dbReference>
<dbReference type="Proteomes" id="UP000185812">
    <property type="component" value="Unassembled WGS sequence"/>
</dbReference>
<dbReference type="Pfam" id="PF07715">
    <property type="entry name" value="Plug"/>
    <property type="match status" value="1"/>
</dbReference>
<dbReference type="RefSeq" id="WP_084660585.1">
    <property type="nucleotide sequence ID" value="NZ_FRAU01000008.1"/>
</dbReference>
<feature type="chain" id="PRO_5012680689" evidence="9">
    <location>
        <begin position="25"/>
        <end position="1055"/>
    </location>
</feature>
<dbReference type="PANTHER" id="PTHR30069:SF29">
    <property type="entry name" value="HEMOGLOBIN AND HEMOGLOBIN-HAPTOGLOBIN-BINDING PROTEIN 1-RELATED"/>
    <property type="match status" value="1"/>
</dbReference>
<dbReference type="InterPro" id="IPR036942">
    <property type="entry name" value="Beta-barrel_TonB_sf"/>
</dbReference>
<dbReference type="NCBIfam" id="TIGR04057">
    <property type="entry name" value="SusC_RagA_signa"/>
    <property type="match status" value="1"/>
</dbReference>
<feature type="domain" description="TonB-dependent receptor plug" evidence="10">
    <location>
        <begin position="128"/>
        <end position="234"/>
    </location>
</feature>
<feature type="signal peptide" evidence="9">
    <location>
        <begin position="1"/>
        <end position="24"/>
    </location>
</feature>
<protein>
    <submittedName>
        <fullName evidence="11">TonB-linked outer membrane protein, SusC/RagA family</fullName>
    </submittedName>
</protein>
<dbReference type="Pfam" id="PF13715">
    <property type="entry name" value="CarbopepD_reg_2"/>
    <property type="match status" value="1"/>
</dbReference>
<dbReference type="InterPro" id="IPR039426">
    <property type="entry name" value="TonB-dep_rcpt-like"/>
</dbReference>
<accession>A0A1M6W9B7</accession>
<dbReference type="GO" id="GO:0015344">
    <property type="term" value="F:siderophore uptake transmembrane transporter activity"/>
    <property type="evidence" value="ECO:0007669"/>
    <property type="project" value="TreeGrafter"/>
</dbReference>
<dbReference type="STRING" id="633813.SAMN04488087_2241"/>
<dbReference type="AlphaFoldDB" id="A0A1M6W9B7"/>
<comment type="similarity">
    <text evidence="8">Belongs to the TonB-dependent receptor family.</text>
</comment>
<dbReference type="InterPro" id="IPR012910">
    <property type="entry name" value="Plug_dom"/>
</dbReference>
<keyword evidence="4 8" id="KW-0812">Transmembrane</keyword>
<dbReference type="GO" id="GO:0044718">
    <property type="term" value="P:siderophore transmembrane transport"/>
    <property type="evidence" value="ECO:0007669"/>
    <property type="project" value="TreeGrafter"/>
</dbReference>
<keyword evidence="7 8" id="KW-0998">Cell outer membrane</keyword>
<dbReference type="SUPFAM" id="SSF49464">
    <property type="entry name" value="Carboxypeptidase regulatory domain-like"/>
    <property type="match status" value="1"/>
</dbReference>
<keyword evidence="5 9" id="KW-0732">Signal</keyword>
<dbReference type="PANTHER" id="PTHR30069">
    <property type="entry name" value="TONB-DEPENDENT OUTER MEMBRANE RECEPTOR"/>
    <property type="match status" value="1"/>
</dbReference>
<evidence type="ECO:0000256" key="2">
    <source>
        <dbReference type="ARBA" id="ARBA00022448"/>
    </source>
</evidence>
<evidence type="ECO:0000256" key="1">
    <source>
        <dbReference type="ARBA" id="ARBA00004571"/>
    </source>
</evidence>
<keyword evidence="2 8" id="KW-0813">Transport</keyword>
<comment type="subcellular location">
    <subcellularLocation>
        <location evidence="1 8">Cell outer membrane</location>
        <topology evidence="1 8">Multi-pass membrane protein</topology>
    </subcellularLocation>
</comment>
<dbReference type="GO" id="GO:0009279">
    <property type="term" value="C:cell outer membrane"/>
    <property type="evidence" value="ECO:0007669"/>
    <property type="project" value="UniProtKB-SubCell"/>
</dbReference>
<dbReference type="OrthoDB" id="9768177at2"/>
<keyword evidence="3 8" id="KW-1134">Transmembrane beta strand</keyword>
<evidence type="ECO:0000256" key="9">
    <source>
        <dbReference type="SAM" id="SignalP"/>
    </source>
</evidence>
<reference evidence="12" key="1">
    <citation type="submission" date="2016-11" db="EMBL/GenBank/DDBJ databases">
        <authorList>
            <person name="Varghese N."/>
            <person name="Submissions S."/>
        </authorList>
    </citation>
    <scope>NUCLEOTIDE SEQUENCE [LARGE SCALE GENOMIC DNA]</scope>
    <source>
        <strain evidence="12">DSM 22212</strain>
    </source>
</reference>
<evidence type="ECO:0000313" key="12">
    <source>
        <dbReference type="Proteomes" id="UP000185812"/>
    </source>
</evidence>
<evidence type="ECO:0000256" key="8">
    <source>
        <dbReference type="PROSITE-ProRule" id="PRU01360"/>
    </source>
</evidence>
<dbReference type="Gene3D" id="2.40.170.20">
    <property type="entry name" value="TonB-dependent receptor, beta-barrel domain"/>
    <property type="match status" value="1"/>
</dbReference>
<dbReference type="InterPro" id="IPR023997">
    <property type="entry name" value="TonB-dep_OMP_SusC/RagA_CS"/>
</dbReference>
<dbReference type="EMBL" id="FRAU01000008">
    <property type="protein sequence ID" value="SHK90321.1"/>
    <property type="molecule type" value="Genomic_DNA"/>
</dbReference>
<dbReference type="InterPro" id="IPR037066">
    <property type="entry name" value="Plug_dom_sf"/>
</dbReference>
<gene>
    <name evidence="11" type="ORF">SAMN04488087_2241</name>
</gene>
<dbReference type="InterPro" id="IPR023996">
    <property type="entry name" value="TonB-dep_OMP_SusC/RagA"/>
</dbReference>